<protein>
    <submittedName>
        <fullName evidence="1">Uncharacterized protein</fullName>
    </submittedName>
</protein>
<name>A0ACB9SEW7_9MYRT</name>
<accession>A0ACB9SEW7</accession>
<gene>
    <name evidence="1" type="ORF">MLD38_001549</name>
</gene>
<sequence>MGGQQNHREYIKSIPLSLRNQKASLFGLLAETFLMDQCRSIEANAFVAFEEMRGYLLNSDRRGLLACPKPHRVGLSPGGLPRPQFSHRPEVGKSRDGADLLDLILKNVDDFELEQQSPAVTVLMTPFYSGSPPCRPENPLAQDAHFRNGFIPPIAASPVFSPSGLPSPSSPAPKRCARMKFGPKPAAVRVEGFDCLSRDGQNSSVPATA</sequence>
<dbReference type="EMBL" id="CM042880">
    <property type="protein sequence ID" value="KAI4389312.1"/>
    <property type="molecule type" value="Genomic_DNA"/>
</dbReference>
<proteinExistence type="predicted"/>
<keyword evidence="2" id="KW-1185">Reference proteome</keyword>
<dbReference type="Proteomes" id="UP001057402">
    <property type="component" value="Chromosome 1"/>
</dbReference>
<evidence type="ECO:0000313" key="2">
    <source>
        <dbReference type="Proteomes" id="UP001057402"/>
    </source>
</evidence>
<comment type="caution">
    <text evidence="1">The sequence shown here is derived from an EMBL/GenBank/DDBJ whole genome shotgun (WGS) entry which is preliminary data.</text>
</comment>
<evidence type="ECO:0000313" key="1">
    <source>
        <dbReference type="EMBL" id="KAI4389312.1"/>
    </source>
</evidence>
<organism evidence="1 2">
    <name type="scientific">Melastoma candidum</name>
    <dbReference type="NCBI Taxonomy" id="119954"/>
    <lineage>
        <taxon>Eukaryota</taxon>
        <taxon>Viridiplantae</taxon>
        <taxon>Streptophyta</taxon>
        <taxon>Embryophyta</taxon>
        <taxon>Tracheophyta</taxon>
        <taxon>Spermatophyta</taxon>
        <taxon>Magnoliopsida</taxon>
        <taxon>eudicotyledons</taxon>
        <taxon>Gunneridae</taxon>
        <taxon>Pentapetalae</taxon>
        <taxon>rosids</taxon>
        <taxon>malvids</taxon>
        <taxon>Myrtales</taxon>
        <taxon>Melastomataceae</taxon>
        <taxon>Melastomatoideae</taxon>
        <taxon>Melastomateae</taxon>
        <taxon>Melastoma</taxon>
    </lineage>
</organism>
<reference evidence="2" key="1">
    <citation type="journal article" date="2023" name="Front. Plant Sci.">
        <title>Chromosomal-level genome assembly of Melastoma candidum provides insights into trichome evolution.</title>
        <authorList>
            <person name="Zhong Y."/>
            <person name="Wu W."/>
            <person name="Sun C."/>
            <person name="Zou P."/>
            <person name="Liu Y."/>
            <person name="Dai S."/>
            <person name="Zhou R."/>
        </authorList>
    </citation>
    <scope>NUCLEOTIDE SEQUENCE [LARGE SCALE GENOMIC DNA]</scope>
</reference>